<dbReference type="InterPro" id="IPR006816">
    <property type="entry name" value="ELMO_dom"/>
</dbReference>
<reference evidence="2 3" key="1">
    <citation type="journal article" date="2014" name="PLoS Genet.">
        <title>The Genome of Spironucleus salmonicida Highlights a Fish Pathogen Adapted to Fluctuating Environments.</title>
        <authorList>
            <person name="Xu F."/>
            <person name="Jerlstrom-Hultqvist J."/>
            <person name="Einarsson E."/>
            <person name="Astvaldsson A."/>
            <person name="Svard S.G."/>
            <person name="Andersson J.O."/>
        </authorList>
    </citation>
    <scope>NUCLEOTIDE SEQUENCE</scope>
    <source>
        <strain evidence="3">ATCC 50377</strain>
    </source>
</reference>
<sequence length="177" mass="20275">MTQLAKFFLFSVFVAIPLVFHLRTTLQPSSSAQRAALLRMQNLAKATIQIPEERLIETFRARHHVDSWQDVGFQRAGSPVSDFRGLGALAAHVMDASMSVYAREELGWGLLMINVAHQLLAKMAQSDAFLRQFDFATVAEFTKIVDFEVERVRREFGSRGVMEFNVFFAAYRKKNWR</sequence>
<protein>
    <submittedName>
        <fullName evidence="2">ELMO/CED-12 domain-containing protein</fullName>
    </submittedName>
</protein>
<dbReference type="AlphaFoldDB" id="V6LQW4"/>
<dbReference type="Pfam" id="PF04727">
    <property type="entry name" value="ELMO_CED12"/>
    <property type="match status" value="1"/>
</dbReference>
<accession>V6LQW4</accession>
<evidence type="ECO:0000259" key="1">
    <source>
        <dbReference type="Pfam" id="PF04727"/>
    </source>
</evidence>
<dbReference type="VEuPathDB" id="GiardiaDB:SS50377_24883"/>
<dbReference type="Proteomes" id="UP000018208">
    <property type="component" value="Unassembled WGS sequence"/>
</dbReference>
<feature type="domain" description="ELMO" evidence="1">
    <location>
        <begin position="23"/>
        <end position="91"/>
    </location>
</feature>
<gene>
    <name evidence="2" type="ORF">SS50377_17201</name>
    <name evidence="3" type="ORF">SS50377_24883</name>
</gene>
<keyword evidence="4" id="KW-1185">Reference proteome</keyword>
<dbReference type="EMBL" id="AUWU02000005">
    <property type="protein sequence ID" value="KAH0572770.1"/>
    <property type="molecule type" value="Genomic_DNA"/>
</dbReference>
<proteinExistence type="predicted"/>
<reference evidence="3" key="2">
    <citation type="submission" date="2020-12" db="EMBL/GenBank/DDBJ databases">
        <title>New Spironucleus salmonicida genome in near-complete chromosomes.</title>
        <authorList>
            <person name="Xu F."/>
            <person name="Kurt Z."/>
            <person name="Jimenez-Gonzalez A."/>
            <person name="Astvaldsson A."/>
            <person name="Andersson J.O."/>
            <person name="Svard S.G."/>
        </authorList>
    </citation>
    <scope>NUCLEOTIDE SEQUENCE</scope>
    <source>
        <strain evidence="3">ATCC 50377</strain>
    </source>
</reference>
<evidence type="ECO:0000313" key="2">
    <source>
        <dbReference type="EMBL" id="EST43144.1"/>
    </source>
</evidence>
<evidence type="ECO:0000313" key="4">
    <source>
        <dbReference type="Proteomes" id="UP000018208"/>
    </source>
</evidence>
<dbReference type="EMBL" id="KI546144">
    <property type="protein sequence ID" value="EST43144.1"/>
    <property type="molecule type" value="Genomic_DNA"/>
</dbReference>
<evidence type="ECO:0000313" key="3">
    <source>
        <dbReference type="EMBL" id="KAH0572770.1"/>
    </source>
</evidence>
<organism evidence="2">
    <name type="scientific">Spironucleus salmonicida</name>
    <dbReference type="NCBI Taxonomy" id="348837"/>
    <lineage>
        <taxon>Eukaryota</taxon>
        <taxon>Metamonada</taxon>
        <taxon>Diplomonadida</taxon>
        <taxon>Hexamitidae</taxon>
        <taxon>Hexamitinae</taxon>
        <taxon>Spironucleus</taxon>
    </lineage>
</organism>
<name>V6LQW4_9EUKA</name>